<dbReference type="Proteomes" id="UP000571950">
    <property type="component" value="Unassembled WGS sequence"/>
</dbReference>
<organism evidence="1 2">
    <name type="scientific">Sphingobium jiangsuense</name>
    <dbReference type="NCBI Taxonomy" id="870476"/>
    <lineage>
        <taxon>Bacteria</taxon>
        <taxon>Pseudomonadati</taxon>
        <taxon>Pseudomonadota</taxon>
        <taxon>Alphaproteobacteria</taxon>
        <taxon>Sphingomonadales</taxon>
        <taxon>Sphingomonadaceae</taxon>
        <taxon>Sphingobium</taxon>
    </lineage>
</organism>
<comment type="caution">
    <text evidence="1">The sequence shown here is derived from an EMBL/GenBank/DDBJ whole genome shotgun (WGS) entry which is preliminary data.</text>
</comment>
<dbReference type="Pfam" id="PF01963">
    <property type="entry name" value="TraB_PrgY_gumN"/>
    <property type="match status" value="1"/>
</dbReference>
<gene>
    <name evidence="1" type="ORF">GGR43_000953</name>
</gene>
<evidence type="ECO:0000313" key="2">
    <source>
        <dbReference type="Proteomes" id="UP000571950"/>
    </source>
</evidence>
<dbReference type="EMBL" id="JACIDT010000002">
    <property type="protein sequence ID" value="MBB3925252.1"/>
    <property type="molecule type" value="Genomic_DNA"/>
</dbReference>
<dbReference type="InterPro" id="IPR047111">
    <property type="entry name" value="YbaP-like"/>
</dbReference>
<evidence type="ECO:0000313" key="1">
    <source>
        <dbReference type="EMBL" id="MBB3925252.1"/>
    </source>
</evidence>
<keyword evidence="2" id="KW-1185">Reference proteome</keyword>
<dbReference type="RefSeq" id="WP_188070786.1">
    <property type="nucleotide sequence ID" value="NZ_BSPS01000030.1"/>
</dbReference>
<sequence length="332" mass="36142">MEHSFTHHGQSKRLKNWARALANFGAGLGAALALSLAACGSSQENKAAASASPTQLAGSARPALWELSDEDTTIYLFGTVHMLKPGMEWFDGEVKAAFDRSDELVMEVVEPDPSKMNSIVTTLALNPNGPTITSRLTPEEKERYLKALADNGLPAATMDQLDPWMVAITLSVAPLQRLGYDQNIGVEKTLEQAARDAGKTVTGLETAEQQLGYFDTLPEQAQLVYLNTTVAELPKVESEFDQLLRNWAEGKPDALAEQMNASLEATPELAKLLLFDRNARWADWVAKRLEQPGTVFLAVGAGHLAGKNSVLDMLNQRKLAAKRLVTTEVAQK</sequence>
<dbReference type="InterPro" id="IPR002816">
    <property type="entry name" value="TraB/PrgY/GumN_fam"/>
</dbReference>
<reference evidence="1 2" key="1">
    <citation type="submission" date="2020-08" db="EMBL/GenBank/DDBJ databases">
        <title>Genomic Encyclopedia of Type Strains, Phase IV (KMG-IV): sequencing the most valuable type-strain genomes for metagenomic binning, comparative biology and taxonomic classification.</title>
        <authorList>
            <person name="Goeker M."/>
        </authorList>
    </citation>
    <scope>NUCLEOTIDE SEQUENCE [LARGE SCALE GENOMIC DNA]</scope>
    <source>
        <strain evidence="1 2">DSM 26189</strain>
    </source>
</reference>
<accession>A0A7W6BKG8</accession>
<dbReference type="PANTHER" id="PTHR40590:SF1">
    <property type="entry name" value="CYTOPLASMIC PROTEIN"/>
    <property type="match status" value="1"/>
</dbReference>
<name>A0A7W6BKG8_9SPHN</name>
<evidence type="ECO:0008006" key="3">
    <source>
        <dbReference type="Google" id="ProtNLM"/>
    </source>
</evidence>
<dbReference type="PANTHER" id="PTHR40590">
    <property type="entry name" value="CYTOPLASMIC PROTEIN-RELATED"/>
    <property type="match status" value="1"/>
</dbReference>
<dbReference type="CDD" id="cd14789">
    <property type="entry name" value="Tiki"/>
    <property type="match status" value="1"/>
</dbReference>
<protein>
    <recommendedName>
        <fullName evidence="3">TraB/GumN family protein</fullName>
    </recommendedName>
</protein>
<dbReference type="AlphaFoldDB" id="A0A7W6BKG8"/>
<proteinExistence type="predicted"/>